<protein>
    <submittedName>
        <fullName evidence="2">Uncharacterized protein</fullName>
    </submittedName>
</protein>
<evidence type="ECO:0000313" key="3">
    <source>
        <dbReference type="Proteomes" id="UP000612055"/>
    </source>
</evidence>
<gene>
    <name evidence="2" type="ORF">HYH03_001534</name>
</gene>
<reference evidence="2" key="1">
    <citation type="journal article" date="2020" name="bioRxiv">
        <title>Comparative genomics of Chlamydomonas.</title>
        <authorList>
            <person name="Craig R.J."/>
            <person name="Hasan A.R."/>
            <person name="Ness R.W."/>
            <person name="Keightley P.D."/>
        </authorList>
    </citation>
    <scope>NUCLEOTIDE SEQUENCE</scope>
    <source>
        <strain evidence="2">CCAP 11/70</strain>
    </source>
</reference>
<evidence type="ECO:0000313" key="2">
    <source>
        <dbReference type="EMBL" id="KAG2500772.1"/>
    </source>
</evidence>
<keyword evidence="3" id="KW-1185">Reference proteome</keyword>
<dbReference type="Proteomes" id="UP000612055">
    <property type="component" value="Unassembled WGS sequence"/>
</dbReference>
<feature type="region of interest" description="Disordered" evidence="1">
    <location>
        <begin position="56"/>
        <end position="90"/>
    </location>
</feature>
<organism evidence="2 3">
    <name type="scientific">Edaphochlamys debaryana</name>
    <dbReference type="NCBI Taxonomy" id="47281"/>
    <lineage>
        <taxon>Eukaryota</taxon>
        <taxon>Viridiplantae</taxon>
        <taxon>Chlorophyta</taxon>
        <taxon>core chlorophytes</taxon>
        <taxon>Chlorophyceae</taxon>
        <taxon>CS clade</taxon>
        <taxon>Chlamydomonadales</taxon>
        <taxon>Chlamydomonadales incertae sedis</taxon>
        <taxon>Edaphochlamys</taxon>
    </lineage>
</organism>
<comment type="caution">
    <text evidence="2">The sequence shown here is derived from an EMBL/GenBank/DDBJ whole genome shotgun (WGS) entry which is preliminary data.</text>
</comment>
<dbReference type="AlphaFoldDB" id="A0A836C6J5"/>
<proteinExistence type="predicted"/>
<name>A0A836C6J5_9CHLO</name>
<evidence type="ECO:0000256" key="1">
    <source>
        <dbReference type="SAM" id="MobiDB-lite"/>
    </source>
</evidence>
<feature type="compositionally biased region" description="Basic and acidic residues" evidence="1">
    <location>
        <begin position="65"/>
        <end position="82"/>
    </location>
</feature>
<sequence length="90" mass="10049">MWIEYMFKKRKYTPSQQGLEELRADIALIAANARTYHQPLRDEALREAAAKAAKAKAASRAAQRQRLEEESPECREAAKDALAKAMSSAA</sequence>
<dbReference type="EMBL" id="JAEHOE010000003">
    <property type="protein sequence ID" value="KAG2500772.1"/>
    <property type="molecule type" value="Genomic_DNA"/>
</dbReference>
<accession>A0A836C6J5</accession>